<sequence length="92" mass="11131">MKLTVPLSQQEKIDFYHDLLRQAYSQQKSFNWCDRQYKMRYGQHPHVQWRKGAIFGDDPTPKQKSAYQQYLKAIAQQAHLSQDWIQANQWEM</sequence>
<dbReference type="Proteomes" id="UP000018130">
    <property type="component" value="Unassembled WGS sequence"/>
</dbReference>
<comment type="caution">
    <text evidence="1">The sequence shown here is derived from an EMBL/GenBank/DDBJ whole genome shotgun (WGS) entry which is preliminary data.</text>
</comment>
<keyword evidence="1" id="KW-0547">Nucleotide-binding</keyword>
<dbReference type="EMBL" id="CAQN01000373">
    <property type="protein sequence ID" value="CCQ66203.1"/>
    <property type="molecule type" value="Genomic_DNA"/>
</dbReference>
<reference evidence="1 2" key="2">
    <citation type="submission" date="2013-09" db="EMBL/GenBank/DDBJ databases">
        <title>Whole genome comparison of six Crocosphaera watsonii strains with differing phenotypes.</title>
        <authorList>
            <person name="Bench S.R."/>
            <person name="Heller P."/>
            <person name="Frank I."/>
            <person name="Arciniega M."/>
            <person name="Shilova I.N."/>
            <person name="Zehr J.P."/>
        </authorList>
    </citation>
    <scope>NUCLEOTIDE SEQUENCE [LARGE SCALE GENOMIC DNA]</scope>
    <source>
        <strain evidence="1 2">WH 0402</strain>
    </source>
</reference>
<keyword evidence="1" id="KW-0378">Hydrolase</keyword>
<name>T2JK32_CROWT</name>
<evidence type="ECO:0000313" key="2">
    <source>
        <dbReference type="Proteomes" id="UP000018130"/>
    </source>
</evidence>
<proteinExistence type="predicted"/>
<gene>
    <name evidence="1" type="ORF">CWATWH0402_5343</name>
</gene>
<organism evidence="1 2">
    <name type="scientific">Crocosphaera watsonii WH 0402</name>
    <dbReference type="NCBI Taxonomy" id="1284629"/>
    <lineage>
        <taxon>Bacteria</taxon>
        <taxon>Bacillati</taxon>
        <taxon>Cyanobacteriota</taxon>
        <taxon>Cyanophyceae</taxon>
        <taxon>Oscillatoriophycideae</taxon>
        <taxon>Chroococcales</taxon>
        <taxon>Aphanothecaceae</taxon>
        <taxon>Crocosphaera</taxon>
    </lineage>
</organism>
<accession>T2JK32</accession>
<keyword evidence="1" id="KW-0067">ATP-binding</keyword>
<reference evidence="1 2" key="1">
    <citation type="submission" date="2013-01" db="EMBL/GenBank/DDBJ databases">
        <authorList>
            <person name="Bench S."/>
        </authorList>
    </citation>
    <scope>NUCLEOTIDE SEQUENCE [LARGE SCALE GENOMIC DNA]</scope>
    <source>
        <strain evidence="1 2">WH 0402</strain>
    </source>
</reference>
<protein>
    <submittedName>
        <fullName evidence="1">DEAD/DEAH box helicase-like protein</fullName>
    </submittedName>
</protein>
<dbReference type="GO" id="GO:0004386">
    <property type="term" value="F:helicase activity"/>
    <property type="evidence" value="ECO:0007669"/>
    <property type="project" value="UniProtKB-KW"/>
</dbReference>
<dbReference type="AlphaFoldDB" id="T2JK32"/>
<evidence type="ECO:0000313" key="1">
    <source>
        <dbReference type="EMBL" id="CCQ66203.1"/>
    </source>
</evidence>
<keyword evidence="1" id="KW-0347">Helicase</keyword>